<dbReference type="PANTHER" id="PTHR30273">
    <property type="entry name" value="PERIPLASMIC SIGNAL SENSOR AND SIGMA FACTOR ACTIVATOR FECR-RELATED"/>
    <property type="match status" value="1"/>
</dbReference>
<organism evidence="4 5">
    <name type="scientific">Arachidicoccus ginsenosidivorans</name>
    <dbReference type="NCBI Taxonomy" id="496057"/>
    <lineage>
        <taxon>Bacteria</taxon>
        <taxon>Pseudomonadati</taxon>
        <taxon>Bacteroidota</taxon>
        <taxon>Chitinophagia</taxon>
        <taxon>Chitinophagales</taxon>
        <taxon>Chitinophagaceae</taxon>
        <taxon>Arachidicoccus</taxon>
    </lineage>
</organism>
<dbReference type="EMBL" id="CP042434">
    <property type="protein sequence ID" value="QEC70547.1"/>
    <property type="molecule type" value="Genomic_DNA"/>
</dbReference>
<feature type="transmembrane region" description="Helical" evidence="1">
    <location>
        <begin position="97"/>
        <end position="115"/>
    </location>
</feature>
<dbReference type="OrthoDB" id="641696at2"/>
<dbReference type="AlphaFoldDB" id="A0A5B8VG27"/>
<sequence>MDSLRLKELFRKYIDNTISETERQEFYNLVAKPQSIKLLRKYSEAFHDFPSIDLPKDIASKILSDILLADKQDSNDNGNLFKIQYKPKNRSVRKKKYLNLFSVVSIALFFIAIYFNNGRHKKQSIVFDNQVIKDAKPGHQGAVLTLSNGMSYLLDTAKDGMIRPGIKKSENGISVVNEDEIYYATLETPYGRTQKIILSDGTRVWLNAGSSIHFPSEFKGTERRVVLTGEAYFEVVHNENQPFIVLAGNDEIKDLGTHFEVKAYCDESEVKTTLLEGSVQIGDIVLKPGQQYANGQIKYVDTTEAIAWVSGFFHFENAGIKEVMRQLSRWYNVQVDYASSVPSQQFEGEIQRSLNLSQVLRLIAGTGIHYTLNGNKLTIRP</sequence>
<evidence type="ECO:0000313" key="5">
    <source>
        <dbReference type="Proteomes" id="UP000321291"/>
    </source>
</evidence>
<keyword evidence="1" id="KW-1133">Transmembrane helix</keyword>
<evidence type="ECO:0000256" key="1">
    <source>
        <dbReference type="SAM" id="Phobius"/>
    </source>
</evidence>
<name>A0A5B8VG27_9BACT</name>
<dbReference type="Gene3D" id="2.60.120.1440">
    <property type="match status" value="1"/>
</dbReference>
<protein>
    <submittedName>
        <fullName evidence="4">DUF4974 domain-containing protein</fullName>
    </submittedName>
</protein>
<evidence type="ECO:0000313" key="4">
    <source>
        <dbReference type="EMBL" id="QEC70547.1"/>
    </source>
</evidence>
<keyword evidence="1" id="KW-0472">Membrane</keyword>
<dbReference type="InterPro" id="IPR032508">
    <property type="entry name" value="FecR_C"/>
</dbReference>
<reference evidence="4 5" key="1">
    <citation type="journal article" date="2017" name="Int. J. Syst. Evol. Microbiol.">
        <title>Arachidicoccus ginsenosidivorans sp. nov., with ginsenoside-converting activity isolated from ginseng cultivating soil.</title>
        <authorList>
            <person name="Siddiqi M.Z."/>
            <person name="Aslam Z."/>
            <person name="Im W.T."/>
        </authorList>
    </citation>
    <scope>NUCLEOTIDE SEQUENCE [LARGE SCALE GENOMIC DNA]</scope>
    <source>
        <strain evidence="4 5">Gsoil 809</strain>
    </source>
</reference>
<keyword evidence="5" id="KW-1185">Reference proteome</keyword>
<dbReference type="GO" id="GO:0016989">
    <property type="term" value="F:sigma factor antagonist activity"/>
    <property type="evidence" value="ECO:0007669"/>
    <property type="project" value="TreeGrafter"/>
</dbReference>
<proteinExistence type="predicted"/>
<dbReference type="InterPro" id="IPR012373">
    <property type="entry name" value="Ferrdict_sens_TM"/>
</dbReference>
<dbReference type="Pfam" id="PF16344">
    <property type="entry name" value="FecR_C"/>
    <property type="match status" value="1"/>
</dbReference>
<evidence type="ECO:0000259" key="3">
    <source>
        <dbReference type="Pfam" id="PF16344"/>
    </source>
</evidence>
<dbReference type="InterPro" id="IPR006860">
    <property type="entry name" value="FecR"/>
</dbReference>
<dbReference type="Proteomes" id="UP000321291">
    <property type="component" value="Chromosome"/>
</dbReference>
<evidence type="ECO:0000259" key="2">
    <source>
        <dbReference type="Pfam" id="PF04773"/>
    </source>
</evidence>
<feature type="domain" description="FecR protein" evidence="2">
    <location>
        <begin position="185"/>
        <end position="280"/>
    </location>
</feature>
<dbReference type="Pfam" id="PF04773">
    <property type="entry name" value="FecR"/>
    <property type="match status" value="1"/>
</dbReference>
<accession>A0A5B8VG27</accession>
<dbReference type="Gene3D" id="3.55.50.30">
    <property type="match status" value="1"/>
</dbReference>
<feature type="domain" description="Protein FecR C-terminal" evidence="3">
    <location>
        <begin position="313"/>
        <end position="379"/>
    </location>
</feature>
<keyword evidence="1" id="KW-0812">Transmembrane</keyword>
<gene>
    <name evidence="4" type="ORF">FSB73_01310</name>
</gene>
<dbReference type="KEGG" id="agi:FSB73_01310"/>
<dbReference type="PANTHER" id="PTHR30273:SF2">
    <property type="entry name" value="PROTEIN FECR"/>
    <property type="match status" value="1"/>
</dbReference>
<dbReference type="RefSeq" id="WP_146779810.1">
    <property type="nucleotide sequence ID" value="NZ_CP042434.1"/>
</dbReference>